<dbReference type="PANTHER" id="PTHR36153:SF1">
    <property type="entry name" value="TYPE VI SECRETION SYSTEM COMPONENT TSSM1"/>
    <property type="match status" value="1"/>
</dbReference>
<dbReference type="InterPro" id="IPR010623">
    <property type="entry name" value="IcmF_C"/>
</dbReference>
<dbReference type="InterPro" id="IPR027417">
    <property type="entry name" value="P-loop_NTPase"/>
</dbReference>
<evidence type="ECO:0000313" key="5">
    <source>
        <dbReference type="EMBL" id="MEI2682840.1"/>
    </source>
</evidence>
<organism evidence="5 6">
    <name type="scientific">Erwinia aphidicola</name>
    <dbReference type="NCBI Taxonomy" id="68334"/>
    <lineage>
        <taxon>Bacteria</taxon>
        <taxon>Pseudomonadati</taxon>
        <taxon>Pseudomonadota</taxon>
        <taxon>Gammaproteobacteria</taxon>
        <taxon>Enterobacterales</taxon>
        <taxon>Erwiniaceae</taxon>
        <taxon>Erwinia</taxon>
    </lineage>
</organism>
<evidence type="ECO:0000256" key="1">
    <source>
        <dbReference type="SAM" id="Phobius"/>
    </source>
</evidence>
<keyword evidence="6" id="KW-1185">Reference proteome</keyword>
<gene>
    <name evidence="5" type="primary">tssM</name>
    <name evidence="5" type="ORF">V8N49_14375</name>
</gene>
<dbReference type="InterPro" id="IPR053156">
    <property type="entry name" value="T6SS_TssM-like"/>
</dbReference>
<protein>
    <submittedName>
        <fullName evidence="5">Type VI secretion system membrane subunit TssM</fullName>
    </submittedName>
</protein>
<evidence type="ECO:0000259" key="3">
    <source>
        <dbReference type="Pfam" id="PF06761"/>
    </source>
</evidence>
<dbReference type="InterPro" id="IPR009612">
    <property type="entry name" value="IcmF-rel"/>
</dbReference>
<feature type="domain" description="IcmF-related" evidence="3">
    <location>
        <begin position="600"/>
        <end position="908"/>
    </location>
</feature>
<keyword evidence="1" id="KW-1133">Transmembrane helix</keyword>
<comment type="caution">
    <text evidence="5">The sequence shown here is derived from an EMBL/GenBank/DDBJ whole genome shotgun (WGS) entry which is preliminary data.</text>
</comment>
<dbReference type="Pfam" id="PF06761">
    <property type="entry name" value="IcmF-related"/>
    <property type="match status" value="1"/>
</dbReference>
<name>A0ABU8DJ20_ERWAP</name>
<dbReference type="Pfam" id="PF14331">
    <property type="entry name" value="IcmF-related_N"/>
    <property type="match status" value="1"/>
</dbReference>
<dbReference type="Pfam" id="PF06744">
    <property type="entry name" value="IcmF_C"/>
    <property type="match status" value="1"/>
</dbReference>
<sequence length="1278" mass="144287">MSYLNRVFNRRSLKALLTICCIALVVAAIWLLGPFFGFGESRPLLSAKSRFIFILLSILTLVSFWLRWPLFIVLSASVCVLVWVFGPFLLAGDSHPLAAISARLMIIAAVLVITLLYALWLLLLALKDNPSLLDKFIRNAPAAAEEDTSEVTSAIASAVEYVNKNRSNLSFFQRVILARKPLEVLPWYMMLGTEDAGKTSAILASGQNFPLPEQLNLVGKPAKQTRNCECWFANDAIYIDTAGKYVSEAEKHLSEWNAMLKALKKYRPVKALNGVVVAFSAADVMGRNKAELFELAATLRARIEDLRQTLGVRFPVYVVVTKLDQLPGFAEYFRILTEQEREQVWGVTFPYGDARTESCSDISGQITAELQLLEERIERDMIVRQQEEYDNRDRKKMYALPQDVRLLAGMVSEVVNNIFFSSRYDETQSYTQLRGLYFVSSLQPVDFSLLNNETIMRKWSNYVDRTAPTVSASLTAVPGDRDFLIKDVSYGRQYFLKQLFSEVIVKDLDLARHNLANESKYRLQRFLGHTLCIITTFIMLNGFYNSYHLNNSFLDTVQTKVVALDTEVKRFVSTSNHNLLPRLLMLSQYLPEYGNLDIFNPTLEWRYGLYTGTDVMNASDSLYQFFLQRLLLPQIEQQTTQALQQAIDKGNTEQIFNQLKLYLQVFAQGKMDREYMIDSITHLWETSGKLQAYEERRIFVSHLTNLLASPDWRRYGQGVDDGLVKYARTLIEREDVASRLYERIKTSLAPDVPADLTLNAMTKSRSGELFTMDDAAGETVIPGLFTRAGYYELFKKKMDPGLMLLEREDGWVLGKGSSNGEGGARPKIKVTGEGVLVNPVQQQILALYLDEYARHWQEFLDNIRIKTDVMPLEYGDAGVIGDVYMLKTLSATDSPLVNLLQRAVEETTLVGKDDKSLLDNVRNKGRILNAVAKVNLAWAAVEKKLLREHVDSQFSPLREFVTGSSEPAMDARPARAGAELNKLMAALSEQYTLFVLYNDALKSGSVLALSNAALNMSAEAQTWPEPLPELVGPLLENAYLHASRETIAKSNEGIEDSLGQVCRATIEGRYPFAQSQREVKRSDFERFFAAGGLVDNYFQKNLADKVDTASHPWRYKGQSDYSDEDILNVFEQAAEIRDAFFQEEGGRKLSLSFKVSVPYLDPEITQLNMNFDGAQVNYAHWAVSPVSVTWPTSRIASKITLNAMPRVISGSSSRKYSGPWALFHWLEGSKDIVDSDDDGMALVYELDKRRANIEVSGLTFGDRLAMDLLHDFRCPGDK</sequence>
<dbReference type="RefSeq" id="WP_336203309.1">
    <property type="nucleotide sequence ID" value="NZ_JBANEI010000010.1"/>
</dbReference>
<feature type="transmembrane region" description="Helical" evidence="1">
    <location>
        <begin position="49"/>
        <end position="66"/>
    </location>
</feature>
<keyword evidence="1" id="KW-0812">Transmembrane</keyword>
<accession>A0ABU8DJ20</accession>
<dbReference type="NCBIfam" id="TIGR03348">
    <property type="entry name" value="VI_IcmF"/>
    <property type="match status" value="1"/>
</dbReference>
<proteinExistence type="predicted"/>
<keyword evidence="1" id="KW-0472">Membrane</keyword>
<dbReference type="SUPFAM" id="SSF52540">
    <property type="entry name" value="P-loop containing nucleoside triphosphate hydrolases"/>
    <property type="match status" value="1"/>
</dbReference>
<feature type="transmembrane region" description="Helical" evidence="1">
    <location>
        <begin position="104"/>
        <end position="126"/>
    </location>
</feature>
<dbReference type="Proteomes" id="UP001306592">
    <property type="component" value="Unassembled WGS sequence"/>
</dbReference>
<evidence type="ECO:0000313" key="6">
    <source>
        <dbReference type="Proteomes" id="UP001306592"/>
    </source>
</evidence>
<dbReference type="InterPro" id="IPR025743">
    <property type="entry name" value="TssM1_N"/>
</dbReference>
<feature type="transmembrane region" description="Helical" evidence="1">
    <location>
        <begin position="12"/>
        <end position="37"/>
    </location>
</feature>
<dbReference type="InterPro" id="IPR017731">
    <property type="entry name" value="TssM1-like"/>
</dbReference>
<dbReference type="PANTHER" id="PTHR36153">
    <property type="entry name" value="INNER MEMBRANE PROTEIN-RELATED"/>
    <property type="match status" value="1"/>
</dbReference>
<feature type="transmembrane region" description="Helical" evidence="1">
    <location>
        <begin position="71"/>
        <end position="92"/>
    </location>
</feature>
<dbReference type="EMBL" id="JBANEI010000010">
    <property type="protein sequence ID" value="MEI2682840.1"/>
    <property type="molecule type" value="Genomic_DNA"/>
</dbReference>
<evidence type="ECO:0000259" key="2">
    <source>
        <dbReference type="Pfam" id="PF06744"/>
    </source>
</evidence>
<feature type="domain" description="Type VI secretion system component TssM1 N-terminal" evidence="4">
    <location>
        <begin position="252"/>
        <end position="531"/>
    </location>
</feature>
<feature type="domain" description="Type VI secretion system IcmF C-terminal" evidence="2">
    <location>
        <begin position="1153"/>
        <end position="1256"/>
    </location>
</feature>
<reference evidence="5 6" key="1">
    <citation type="submission" date="2024-02" db="EMBL/GenBank/DDBJ databases">
        <title>First report Erwinia aphidicola in onion in Chile.</title>
        <authorList>
            <person name="Valenzuela M."/>
            <person name="Pena M."/>
            <person name="Dutta B."/>
        </authorList>
    </citation>
    <scope>NUCLEOTIDE SEQUENCE [LARGE SCALE GENOMIC DNA]</scope>
    <source>
        <strain evidence="5 6">QCJ3A</strain>
    </source>
</reference>
<evidence type="ECO:0000259" key="4">
    <source>
        <dbReference type="Pfam" id="PF14331"/>
    </source>
</evidence>